<protein>
    <recommendedName>
        <fullName evidence="2">Thioredoxin domain-containing protein</fullName>
    </recommendedName>
</protein>
<feature type="signal peptide" evidence="1">
    <location>
        <begin position="1"/>
        <end position="24"/>
    </location>
</feature>
<dbReference type="InterPro" id="IPR013766">
    <property type="entry name" value="Thioredoxin_domain"/>
</dbReference>
<dbReference type="InterPro" id="IPR036249">
    <property type="entry name" value="Thioredoxin-like_sf"/>
</dbReference>
<keyword evidence="4" id="KW-1185">Reference proteome</keyword>
<dbReference type="RefSeq" id="WP_250592980.1">
    <property type="nucleotide sequence ID" value="NZ_JAMLJM010000006.1"/>
</dbReference>
<evidence type="ECO:0000259" key="2">
    <source>
        <dbReference type="PROSITE" id="PS51352"/>
    </source>
</evidence>
<name>A0ABT0TPW9_9FLAO</name>
<feature type="chain" id="PRO_5047489750" description="Thioredoxin domain-containing protein" evidence="1">
    <location>
        <begin position="25"/>
        <end position="463"/>
    </location>
</feature>
<keyword evidence="1" id="KW-0732">Signal</keyword>
<organism evidence="3 4">
    <name type="scientific">Flavobacterium luminosum</name>
    <dbReference type="NCBI Taxonomy" id="2949086"/>
    <lineage>
        <taxon>Bacteria</taxon>
        <taxon>Pseudomonadati</taxon>
        <taxon>Bacteroidota</taxon>
        <taxon>Flavobacteriia</taxon>
        <taxon>Flavobacteriales</taxon>
        <taxon>Flavobacteriaceae</taxon>
        <taxon>Flavobacterium</taxon>
    </lineage>
</organism>
<evidence type="ECO:0000256" key="1">
    <source>
        <dbReference type="SAM" id="SignalP"/>
    </source>
</evidence>
<proteinExistence type="predicted"/>
<dbReference type="InterPro" id="IPR012336">
    <property type="entry name" value="Thioredoxin-like_fold"/>
</dbReference>
<gene>
    <name evidence="3" type="ORF">NAT50_09200</name>
</gene>
<dbReference type="Gene3D" id="3.40.30.10">
    <property type="entry name" value="Glutaredoxin"/>
    <property type="match status" value="1"/>
</dbReference>
<dbReference type="Pfam" id="PF13905">
    <property type="entry name" value="Thioredoxin_8"/>
    <property type="match status" value="1"/>
</dbReference>
<evidence type="ECO:0000313" key="4">
    <source>
        <dbReference type="Proteomes" id="UP001317191"/>
    </source>
</evidence>
<sequence>MIAYFKKIPFLFVAVSPFFLNSCASVFQDDDYTAYFGGEIINPNSENVYLCRNNEIIDTIKLDKNNRFFKKYDSLTPGMYTFKHEPEYQYIYFDKNDSLMIRLNTHEFDNSLTFCGRGDQKNNFLIELFLKNENDRNASFDIYDNDLKTFEKQIAAYHKEKKAFYERRKEDIEWNEDFDIYAKTMLDMPYLAQKEIYPLAHKFRTSEDICRHLPKNYYDFRKKIDFNDEKLTHFAPFVRYLTSMMNNVSCREGGTDKSLENNIKKLEVADSIFTNQKVKNAVLNNIAFMYMLEDQNMMNNNKFLEKYFKLSTDKEKQKEIKKIAEATQTMSPGKRLRNINLIDSNDNKLDFGSVINKNTVVYFWTSEAKSHLEAAHKRASELKAKYPNWDFIAINIDDSNEAWKTALKRHGLNGLELHATNFKEIKDKWVITKIHRAMLINADGTIKNAFVSLFDANFENYLK</sequence>
<dbReference type="PROSITE" id="PS51352">
    <property type="entry name" value="THIOREDOXIN_2"/>
    <property type="match status" value="1"/>
</dbReference>
<dbReference type="SUPFAM" id="SSF52833">
    <property type="entry name" value="Thioredoxin-like"/>
    <property type="match status" value="1"/>
</dbReference>
<evidence type="ECO:0000313" key="3">
    <source>
        <dbReference type="EMBL" id="MCL9809532.1"/>
    </source>
</evidence>
<comment type="caution">
    <text evidence="3">The sequence shown here is derived from an EMBL/GenBank/DDBJ whole genome shotgun (WGS) entry which is preliminary data.</text>
</comment>
<dbReference type="EMBL" id="JAMLJM010000006">
    <property type="protein sequence ID" value="MCL9809532.1"/>
    <property type="molecule type" value="Genomic_DNA"/>
</dbReference>
<dbReference type="Proteomes" id="UP001317191">
    <property type="component" value="Unassembled WGS sequence"/>
</dbReference>
<reference evidence="3 4" key="1">
    <citation type="submission" date="2022-05" db="EMBL/GenBank/DDBJ databases">
        <title>Flavobacterium sp., isolated from activated sludge.</title>
        <authorList>
            <person name="Ran Q."/>
        </authorList>
    </citation>
    <scope>NUCLEOTIDE SEQUENCE [LARGE SCALE GENOMIC DNA]</scope>
    <source>
        <strain evidence="3 4">HXWNR70</strain>
    </source>
</reference>
<feature type="domain" description="Thioredoxin" evidence="2">
    <location>
        <begin position="330"/>
        <end position="463"/>
    </location>
</feature>
<accession>A0ABT0TPW9</accession>